<dbReference type="EMBL" id="MT138072">
    <property type="protein sequence ID" value="QKN88897.1"/>
    <property type="molecule type" value="Genomic_DNA"/>
</dbReference>
<accession>A0A6M9ZA75</accession>
<reference evidence="2" key="1">
    <citation type="submission" date="2020-01" db="EMBL/GenBank/DDBJ databases">
        <title>Viral genomes from wild and zoo birds in China.</title>
        <authorList>
            <person name="Yao Y."/>
            <person name="Shan T."/>
            <person name="Yang S."/>
            <person name="Zhang W."/>
        </authorList>
    </citation>
    <scope>NUCLEOTIDE SEQUENCE</scope>
    <source>
        <strain evidence="2">Thr146cir1</strain>
    </source>
</reference>
<proteinExistence type="predicted"/>
<sequence length="235" mass="26573">MPRKFRRRRPAFRRAPARSRGAFRSRRKTFRSRRSRLSTIRIPRGRPFGDRVIIPLRYSETILTTTTTSVPSFYGFNLNSVFDPNQTGTGHQPYGFDQYAALYNRYRVFKVSWNVTYTPAAGSYQACITPQNHNAVTSTPDAAIEQPGSRTRLVGPLGSQAVTIRGTSYLPKLCGQTPTQYRTNDQTASTIIGSPAEIISIRQMLYSFATSVSASATWNFIYWTEFFDPIDLAQS</sequence>
<name>A0A6M9ZA75_9VIRU</name>
<feature type="region of interest" description="Disordered" evidence="1">
    <location>
        <begin position="1"/>
        <end position="34"/>
    </location>
</feature>
<evidence type="ECO:0000313" key="2">
    <source>
        <dbReference type="EMBL" id="QKN88897.1"/>
    </source>
</evidence>
<evidence type="ECO:0000256" key="1">
    <source>
        <dbReference type="SAM" id="MobiDB-lite"/>
    </source>
</evidence>
<protein>
    <submittedName>
        <fullName evidence="2">Capsid protein</fullName>
    </submittedName>
</protein>
<organism evidence="2">
    <name type="scientific">Cressdnaviricota sp</name>
    <dbReference type="NCBI Taxonomy" id="2748378"/>
    <lineage>
        <taxon>Viruses</taxon>
        <taxon>Monodnaviria</taxon>
        <taxon>Shotokuvirae</taxon>
        <taxon>Cressdnaviricota</taxon>
    </lineage>
</organism>